<proteinExistence type="predicted"/>
<comment type="caution">
    <text evidence="1">The sequence shown here is derived from an EMBL/GenBank/DDBJ whole genome shotgun (WGS) entry which is preliminary data.</text>
</comment>
<evidence type="ECO:0000313" key="1">
    <source>
        <dbReference type="EMBL" id="RTZ50291.1"/>
    </source>
</evidence>
<dbReference type="Proteomes" id="UP000276953">
    <property type="component" value="Unassembled WGS sequence"/>
</dbReference>
<protein>
    <submittedName>
        <fullName evidence="1">Uncharacterized protein</fullName>
    </submittedName>
</protein>
<gene>
    <name evidence="1" type="ORF">EJ377_10585</name>
</gene>
<reference evidence="1 2" key="1">
    <citation type="submission" date="2018-12" db="EMBL/GenBank/DDBJ databases">
        <title>Draft Genome Sequence of Chryseobacterium arthrosphaerae strain ED882-96 Isolated from the Blood of a Patient with Liver Cirrhosis in Taiwan.</title>
        <authorList>
            <person name="Lin J.-N."/>
            <person name="Lai C.-H."/>
            <person name="Yang C.-H."/>
            <person name="Huang Y.-H."/>
        </authorList>
    </citation>
    <scope>NUCLEOTIDE SEQUENCE [LARGE SCALE GENOMIC DNA]</scope>
    <source>
        <strain evidence="1 2">ED882-96</strain>
    </source>
</reference>
<evidence type="ECO:0000313" key="2">
    <source>
        <dbReference type="Proteomes" id="UP000276953"/>
    </source>
</evidence>
<organism evidence="1 2">
    <name type="scientific">Chryseobacterium arthrosphaerae</name>
    <dbReference type="NCBI Taxonomy" id="651561"/>
    <lineage>
        <taxon>Bacteria</taxon>
        <taxon>Pseudomonadati</taxon>
        <taxon>Bacteroidota</taxon>
        <taxon>Flavobacteriia</taxon>
        <taxon>Flavobacteriales</taxon>
        <taxon>Weeksellaceae</taxon>
        <taxon>Chryseobacterium group</taxon>
        <taxon>Chryseobacterium</taxon>
    </lineage>
</organism>
<dbReference type="AlphaFoldDB" id="A0A3S0QJ55"/>
<accession>A0A3S0QJ55</accession>
<dbReference type="EMBL" id="RYFC01000001">
    <property type="protein sequence ID" value="RTZ50291.1"/>
    <property type="molecule type" value="Genomic_DNA"/>
</dbReference>
<sequence length="170" mass="19367">MRKTEQYIQPGLMGFLMKVMTGLFSGRNNSDLNRKAAEENLPVYQGKIEVEKYVMIKENKVKSSHDYLFKTPDEILKILNHGTLLWVDEKNDLLGYSCTERTKLFVLSEVKGFEIQNMLPAKGAGYSWMSLCLLNGTSCEIADATFEKYADEIRQITGVAVTVLPEYYNC</sequence>
<name>A0A3S0QJ55_9FLAO</name>